<evidence type="ECO:0000256" key="4">
    <source>
        <dbReference type="ARBA" id="ARBA00035281"/>
    </source>
</evidence>
<dbReference type="InterPro" id="IPR036919">
    <property type="entry name" value="Ribo_uL30_ferredoxin-like_sf"/>
</dbReference>
<dbReference type="GO" id="GO:0003735">
    <property type="term" value="F:structural constituent of ribosome"/>
    <property type="evidence" value="ECO:0007669"/>
    <property type="project" value="InterPro"/>
</dbReference>
<evidence type="ECO:0000259" key="5">
    <source>
        <dbReference type="Pfam" id="PF00327"/>
    </source>
</evidence>
<accession>A0AAV5RF05</accession>
<feature type="domain" description="Large ribosomal subunit protein uL30-like ferredoxin-like fold" evidence="5">
    <location>
        <begin position="5"/>
        <end position="55"/>
    </location>
</feature>
<dbReference type="AlphaFoldDB" id="A0AAV5RF05"/>
<dbReference type="Gene3D" id="3.30.1390.20">
    <property type="entry name" value="Ribosomal protein L30, ferredoxin-like fold domain"/>
    <property type="match status" value="1"/>
</dbReference>
<evidence type="ECO:0000313" key="6">
    <source>
        <dbReference type="EMBL" id="GMM50013.1"/>
    </source>
</evidence>
<dbReference type="Pfam" id="PF00327">
    <property type="entry name" value="Ribosomal_L30"/>
    <property type="match status" value="1"/>
</dbReference>
<proteinExistence type="inferred from homology"/>
<gene>
    <name evidence="6" type="ORF">DASB73_009710</name>
</gene>
<comment type="caution">
    <text evidence="6">The sequence shown here is derived from an EMBL/GenBank/DDBJ whole genome shotgun (WGS) entry which is preliminary data.</text>
</comment>
<keyword evidence="2 6" id="KW-0689">Ribosomal protein</keyword>
<dbReference type="InterPro" id="IPR016082">
    <property type="entry name" value="Ribosomal_uL30_ferredoxin-like"/>
</dbReference>
<dbReference type="SUPFAM" id="SSF55129">
    <property type="entry name" value="Ribosomal protein L30p/L7e"/>
    <property type="match status" value="1"/>
</dbReference>
<keyword evidence="3" id="KW-0687">Ribonucleoprotein</keyword>
<dbReference type="GO" id="GO:0015934">
    <property type="term" value="C:large ribosomal subunit"/>
    <property type="evidence" value="ECO:0007669"/>
    <property type="project" value="InterPro"/>
</dbReference>
<dbReference type="CDD" id="cd01658">
    <property type="entry name" value="Ribosomal_L30"/>
    <property type="match status" value="1"/>
</dbReference>
<dbReference type="Proteomes" id="UP001362899">
    <property type="component" value="Unassembled WGS sequence"/>
</dbReference>
<name>A0AAV5RF05_STABA</name>
<comment type="similarity">
    <text evidence="1">Belongs to the universal ribosomal protein uL30 family.</text>
</comment>
<protein>
    <recommendedName>
        <fullName evidence="4">Large ribosomal subunit protein uL30m</fullName>
    </recommendedName>
</protein>
<organism evidence="6 7">
    <name type="scientific">Starmerella bacillaris</name>
    <name type="common">Yeast</name>
    <name type="synonym">Candida zemplinina</name>
    <dbReference type="NCBI Taxonomy" id="1247836"/>
    <lineage>
        <taxon>Eukaryota</taxon>
        <taxon>Fungi</taxon>
        <taxon>Dikarya</taxon>
        <taxon>Ascomycota</taxon>
        <taxon>Saccharomycotina</taxon>
        <taxon>Dipodascomycetes</taxon>
        <taxon>Dipodascales</taxon>
        <taxon>Trichomonascaceae</taxon>
        <taxon>Starmerella</taxon>
    </lineage>
</organism>
<keyword evidence="7" id="KW-1185">Reference proteome</keyword>
<reference evidence="6 7" key="1">
    <citation type="journal article" date="2023" name="Elife">
        <title>Identification of key yeast species and microbe-microbe interactions impacting larval growth of Drosophila in the wild.</title>
        <authorList>
            <person name="Mure A."/>
            <person name="Sugiura Y."/>
            <person name="Maeda R."/>
            <person name="Honda K."/>
            <person name="Sakurai N."/>
            <person name="Takahashi Y."/>
            <person name="Watada M."/>
            <person name="Katoh T."/>
            <person name="Gotoh A."/>
            <person name="Gotoh Y."/>
            <person name="Taniguchi I."/>
            <person name="Nakamura K."/>
            <person name="Hayashi T."/>
            <person name="Katayama T."/>
            <person name="Uemura T."/>
            <person name="Hattori Y."/>
        </authorList>
    </citation>
    <scope>NUCLEOTIDE SEQUENCE [LARGE SCALE GENOMIC DNA]</scope>
    <source>
        <strain evidence="6 7">SB-73</strain>
    </source>
</reference>
<evidence type="ECO:0000256" key="1">
    <source>
        <dbReference type="ARBA" id="ARBA00007594"/>
    </source>
</evidence>
<evidence type="ECO:0000256" key="2">
    <source>
        <dbReference type="ARBA" id="ARBA00022980"/>
    </source>
</evidence>
<sequence length="88" mass="10232">MNMWFRVTQKRSVIGLPKRLRETALALGLKKRGRITYHPVNRENAGQILTLKELVEVQIVDKPLERHQETLLKRRPSGYTVEKPANSQ</sequence>
<evidence type="ECO:0000313" key="7">
    <source>
        <dbReference type="Proteomes" id="UP001362899"/>
    </source>
</evidence>
<dbReference type="GO" id="GO:0006412">
    <property type="term" value="P:translation"/>
    <property type="evidence" value="ECO:0007669"/>
    <property type="project" value="InterPro"/>
</dbReference>
<evidence type="ECO:0000256" key="3">
    <source>
        <dbReference type="ARBA" id="ARBA00023274"/>
    </source>
</evidence>
<dbReference type="InterPro" id="IPR005996">
    <property type="entry name" value="Ribosomal_uL30_bac-type"/>
</dbReference>
<dbReference type="EMBL" id="BTGC01000003">
    <property type="protein sequence ID" value="GMM50013.1"/>
    <property type="molecule type" value="Genomic_DNA"/>
</dbReference>